<dbReference type="Gene3D" id="3.40.50.300">
    <property type="entry name" value="P-loop containing nucleotide triphosphate hydrolases"/>
    <property type="match status" value="2"/>
</dbReference>
<dbReference type="WormBase" id="CBG05664">
    <property type="protein sequence ID" value="CBP38560"/>
    <property type="gene ID" value="WBGene00028069"/>
    <property type="gene designation" value="Cbr-pgp-9"/>
</dbReference>
<name>A8X0E0_CAEBR</name>
<dbReference type="FunFam" id="3.40.50.300:FF:002283">
    <property type="entry name" value="p-GlycoProtein related"/>
    <property type="match status" value="1"/>
</dbReference>
<evidence type="ECO:0000256" key="5">
    <source>
        <dbReference type="ARBA" id="ARBA00022741"/>
    </source>
</evidence>
<feature type="domain" description="ABC transmembrane type-1" evidence="12">
    <location>
        <begin position="718"/>
        <end position="1007"/>
    </location>
</feature>
<keyword evidence="3" id="KW-0813">Transport</keyword>
<keyword evidence="5" id="KW-0547">Nucleotide-binding</keyword>
<organism evidence="13 14">
    <name type="scientific">Caenorhabditis briggsae</name>
    <dbReference type="NCBI Taxonomy" id="6238"/>
    <lineage>
        <taxon>Eukaryota</taxon>
        <taxon>Metazoa</taxon>
        <taxon>Ecdysozoa</taxon>
        <taxon>Nematoda</taxon>
        <taxon>Chromadorea</taxon>
        <taxon>Rhabditida</taxon>
        <taxon>Rhabditina</taxon>
        <taxon>Rhabditomorpha</taxon>
        <taxon>Rhabditoidea</taxon>
        <taxon>Rhabditidae</taxon>
        <taxon>Peloderinae</taxon>
        <taxon>Caenorhabditis</taxon>
    </lineage>
</organism>
<feature type="transmembrane region" description="Helical" evidence="10">
    <location>
        <begin position="864"/>
        <end position="883"/>
    </location>
</feature>
<keyword evidence="6" id="KW-0067">ATP-binding</keyword>
<keyword evidence="14" id="KW-1185">Reference proteome</keyword>
<protein>
    <submittedName>
        <fullName evidence="13">Protein CBR-PGP-9</fullName>
    </submittedName>
</protein>
<dbReference type="InterPro" id="IPR011527">
    <property type="entry name" value="ABC1_TM_dom"/>
</dbReference>
<keyword evidence="8 10" id="KW-0472">Membrane</keyword>
<dbReference type="SUPFAM" id="SSF90123">
    <property type="entry name" value="ABC transporter transmembrane region"/>
    <property type="match status" value="2"/>
</dbReference>
<dbReference type="FunCoup" id="A8X0E0">
    <property type="interactions" value="266"/>
</dbReference>
<dbReference type="GO" id="GO:0005524">
    <property type="term" value="F:ATP binding"/>
    <property type="evidence" value="ECO:0007669"/>
    <property type="project" value="UniProtKB-KW"/>
</dbReference>
<dbReference type="PROSITE" id="PS50893">
    <property type="entry name" value="ABC_TRANSPORTER_2"/>
    <property type="match status" value="2"/>
</dbReference>
<dbReference type="Pfam" id="PF00664">
    <property type="entry name" value="ABC_membrane"/>
    <property type="match status" value="2"/>
</dbReference>
<feature type="transmembrane region" description="Helical" evidence="10">
    <location>
        <begin position="838"/>
        <end position="858"/>
    </location>
</feature>
<accession>A8X0E0</accession>
<evidence type="ECO:0000256" key="7">
    <source>
        <dbReference type="ARBA" id="ARBA00022989"/>
    </source>
</evidence>
<dbReference type="PANTHER" id="PTHR24222">
    <property type="entry name" value="ABC TRANSPORTER B FAMILY"/>
    <property type="match status" value="1"/>
</dbReference>
<gene>
    <name evidence="15" type="primary">pgp-9</name>
    <name evidence="13" type="synonym">Cbr-pgp-9</name>
    <name evidence="15" type="ORF">CBG05664</name>
    <name evidence="13" type="ORF">CBG_05664</name>
</gene>
<dbReference type="GO" id="GO:0140359">
    <property type="term" value="F:ABC-type transporter activity"/>
    <property type="evidence" value="ECO:0007669"/>
    <property type="project" value="InterPro"/>
</dbReference>
<dbReference type="SUPFAM" id="SSF52540">
    <property type="entry name" value="P-loop containing nucleoside triphosphate hydrolases"/>
    <property type="match status" value="2"/>
</dbReference>
<comment type="subcellular location">
    <subcellularLocation>
        <location evidence="1">Membrane</location>
        <topology evidence="1">Multi-pass membrane protein</topology>
    </subcellularLocation>
</comment>
<dbReference type="GO" id="GO:0055085">
    <property type="term" value="P:transmembrane transport"/>
    <property type="evidence" value="ECO:0000318"/>
    <property type="project" value="GO_Central"/>
</dbReference>
<comment type="similarity">
    <text evidence="2">Belongs to the ABC transporter superfamily. ABCB family. Multidrug resistance exporter (TC 3.A.1.201) subfamily.</text>
</comment>
<dbReference type="OMA" id="KFNRNEW"/>
<evidence type="ECO:0000313" key="14">
    <source>
        <dbReference type="Proteomes" id="UP000008549"/>
    </source>
</evidence>
<evidence type="ECO:0000256" key="10">
    <source>
        <dbReference type="SAM" id="Phobius"/>
    </source>
</evidence>
<proteinExistence type="inferred from homology"/>
<feature type="domain" description="ABC transmembrane type-1" evidence="12">
    <location>
        <begin position="59"/>
        <end position="359"/>
    </location>
</feature>
<feature type="domain" description="ABC transporter" evidence="11">
    <location>
        <begin position="394"/>
        <end position="630"/>
    </location>
</feature>
<evidence type="ECO:0000259" key="11">
    <source>
        <dbReference type="PROSITE" id="PS50893"/>
    </source>
</evidence>
<feature type="transmembrane region" description="Helical" evidence="10">
    <location>
        <begin position="758"/>
        <end position="786"/>
    </location>
</feature>
<dbReference type="CDD" id="cd18578">
    <property type="entry name" value="ABC_6TM_Pgp_ABCB1_D2_like"/>
    <property type="match status" value="1"/>
</dbReference>
<keyword evidence="7 10" id="KW-1133">Transmembrane helix</keyword>
<dbReference type="InterPro" id="IPR003439">
    <property type="entry name" value="ABC_transporter-like_ATP-bd"/>
</dbReference>
<evidence type="ECO:0000256" key="4">
    <source>
        <dbReference type="ARBA" id="ARBA00022692"/>
    </source>
</evidence>
<dbReference type="CDD" id="cd18577">
    <property type="entry name" value="ABC_6TM_Pgp_ABCB1_D1_like"/>
    <property type="match status" value="1"/>
</dbReference>
<dbReference type="STRING" id="6238.A8X0E0"/>
<dbReference type="PROSITE" id="PS00211">
    <property type="entry name" value="ABC_TRANSPORTER_1"/>
    <property type="match status" value="2"/>
</dbReference>
<dbReference type="GO" id="GO:0016020">
    <property type="term" value="C:membrane"/>
    <property type="evidence" value="ECO:0000318"/>
    <property type="project" value="GO_Central"/>
</dbReference>
<dbReference type="InParanoid" id="A8X0E0"/>
<dbReference type="InterPro" id="IPR003593">
    <property type="entry name" value="AAA+_ATPase"/>
</dbReference>
<dbReference type="EMBL" id="HE601419">
    <property type="protein sequence ID" value="CAP26100.2"/>
    <property type="molecule type" value="Genomic_DNA"/>
</dbReference>
<dbReference type="InterPro" id="IPR027417">
    <property type="entry name" value="P-loop_NTPase"/>
</dbReference>
<reference evidence="13 14" key="1">
    <citation type="journal article" date="2003" name="PLoS Biol.">
        <title>The genome sequence of Caenorhabditis briggsae: a platform for comparative genomics.</title>
        <authorList>
            <person name="Stein L.D."/>
            <person name="Bao Z."/>
            <person name="Blasiar D."/>
            <person name="Blumenthal T."/>
            <person name="Brent M.R."/>
            <person name="Chen N."/>
            <person name="Chinwalla A."/>
            <person name="Clarke L."/>
            <person name="Clee C."/>
            <person name="Coghlan A."/>
            <person name="Coulson A."/>
            <person name="D'Eustachio P."/>
            <person name="Fitch D.H."/>
            <person name="Fulton L.A."/>
            <person name="Fulton R.E."/>
            <person name="Griffiths-Jones S."/>
            <person name="Harris T.W."/>
            <person name="Hillier L.W."/>
            <person name="Kamath R."/>
            <person name="Kuwabara P.E."/>
            <person name="Mardis E.R."/>
            <person name="Marra M.A."/>
            <person name="Miner T.L."/>
            <person name="Minx P."/>
            <person name="Mullikin J.C."/>
            <person name="Plumb R.W."/>
            <person name="Rogers J."/>
            <person name="Schein J.E."/>
            <person name="Sohrmann M."/>
            <person name="Spieth J."/>
            <person name="Stajich J.E."/>
            <person name="Wei C."/>
            <person name="Willey D."/>
            <person name="Wilson R.K."/>
            <person name="Durbin R."/>
            <person name="Waterston R.H."/>
        </authorList>
    </citation>
    <scope>NUCLEOTIDE SEQUENCE [LARGE SCALE GENOMIC DNA]</scope>
    <source>
        <strain evidence="13 14">AF16</strain>
    </source>
</reference>
<reference evidence="13 14" key="2">
    <citation type="journal article" date="2011" name="PLoS Genet.">
        <title>Caenorhabditis briggsae recombinant inbred line genotypes reveal inter-strain incompatibility and the evolution of recombination.</title>
        <authorList>
            <person name="Ross J.A."/>
            <person name="Koboldt D.C."/>
            <person name="Staisch J.E."/>
            <person name="Chamberlin H.M."/>
            <person name="Gupta B.P."/>
            <person name="Miller R.D."/>
            <person name="Baird S.E."/>
            <person name="Haag E.S."/>
        </authorList>
    </citation>
    <scope>NUCLEOTIDE SEQUENCE [LARGE SCALE GENOMIC DNA]</scope>
    <source>
        <strain evidence="13 14">AF16</strain>
    </source>
</reference>
<feature type="transmembrane region" description="Helical" evidence="10">
    <location>
        <begin position="120"/>
        <end position="141"/>
    </location>
</feature>
<dbReference type="eggNOG" id="KOG0055">
    <property type="taxonomic scope" value="Eukaryota"/>
</dbReference>
<evidence type="ECO:0000256" key="6">
    <source>
        <dbReference type="ARBA" id="ARBA00022840"/>
    </source>
</evidence>
<feature type="transmembrane region" description="Helical" evidence="10">
    <location>
        <begin position="218"/>
        <end position="239"/>
    </location>
</feature>
<dbReference type="PANTHER" id="PTHR24222:SF76">
    <property type="entry name" value="MYCOBACTIN IMPORT ATP-BINDING_PERMEASE PROTEIN IRTB"/>
    <property type="match status" value="1"/>
</dbReference>
<dbReference type="InterPro" id="IPR017871">
    <property type="entry name" value="ABC_transporter-like_CS"/>
</dbReference>
<dbReference type="GO" id="GO:0016887">
    <property type="term" value="F:ATP hydrolysis activity"/>
    <property type="evidence" value="ECO:0007669"/>
    <property type="project" value="InterPro"/>
</dbReference>
<dbReference type="HOGENOM" id="CLU_000604_17_2_1"/>
<keyword evidence="4 10" id="KW-0812">Transmembrane</keyword>
<evidence type="ECO:0000259" key="12">
    <source>
        <dbReference type="PROSITE" id="PS50929"/>
    </source>
</evidence>
<dbReference type="Pfam" id="PF00005">
    <property type="entry name" value="ABC_tran"/>
    <property type="match status" value="2"/>
</dbReference>
<feature type="transmembrane region" description="Helical" evidence="10">
    <location>
        <begin position="982"/>
        <end position="1002"/>
    </location>
</feature>
<feature type="transmembrane region" description="Helical" evidence="10">
    <location>
        <begin position="714"/>
        <end position="738"/>
    </location>
</feature>
<evidence type="ECO:0000313" key="15">
    <source>
        <dbReference type="WormBase" id="CBG05664"/>
    </source>
</evidence>
<dbReference type="PROSITE" id="PS50929">
    <property type="entry name" value="ABC_TM1F"/>
    <property type="match status" value="2"/>
</dbReference>
<feature type="transmembrane region" description="Helical" evidence="10">
    <location>
        <begin position="56"/>
        <end position="78"/>
    </location>
</feature>
<dbReference type="Proteomes" id="UP000008549">
    <property type="component" value="Unassembled WGS sequence"/>
</dbReference>
<feature type="transmembrane region" description="Helical" evidence="10">
    <location>
        <begin position="295"/>
        <end position="318"/>
    </location>
</feature>
<evidence type="ECO:0000256" key="1">
    <source>
        <dbReference type="ARBA" id="ARBA00004141"/>
    </source>
</evidence>
<feature type="transmembrane region" description="Helical" evidence="10">
    <location>
        <begin position="949"/>
        <end position="970"/>
    </location>
</feature>
<dbReference type="FunFam" id="1.20.1560.10:FF:000009">
    <property type="entry name" value="ABC transporter B family member 1"/>
    <property type="match status" value="1"/>
</dbReference>
<sequence>MGLFKKKKDDSSSEGPTVVGFIKNFIFRSEKKEEAPPPPKISIFQLFRYTSTMDRIMLIVGILVSCATGLGLPLMSIIMGNVSQNFVEIGTILMNSTDPAVIKKAKDDFSHDVIQNCLQYVYLGAGIFAAGMIQASCFLIICENLSNRFRREFFYSVMRHEIAWYDKNTSGTLSNKLFDNLERVREGTGDKVGLAFQMMAQFLGGFAVAFSYDWLLTLIMMSLSPFMMICGLFLAKLLATAATKEAKQYAVAGGIAEEVLTSIRTVIAFNGQEYECKRYEEALSHGRKTGIKKSFLIGAGLASFFVIIYASYCLAFWVGTNFVYNGRLDSGTVLTVFFSVMMGSMALGQAGQQFATIGTALGAAASLYEVIDRTPEIDAYSTKGVTPEKISGRIKIQNIEFTYPTRPDVQILKDVSLEAQPGQTIALVGSSGCGKSTIIQLLQRFYNPDAGKIYIDDIAIEDFNIKYLRQLVGVVSQEPNLFNTSIEQNIRYGRADVDSDAINRALKEANALDFIKTFPEGLNTLVGDRGVQMSGGQKQRIAIARALVRNPKILLLDEATSALDAESESVVQAALDNASRGRTTIVIAHRLSTVRNADKIIVMKAGKVMEIGTHDTLIEQKGLYHELVHAQVFADVDEKPRAKKEAERRLSRQTSARKGSLIKTQESQAEEKSGPPPAPEPAEKEIKRLRKELEEEGAVKANLFKILKYARPEWMYIFFAIIAALIQGAVMPAFSLFFSQIINVFSNPDREQMKKDGHFWALMFLVLAAIQGTSMLFQCAFFGVAAEGLTMRVRSKVYRNVLRQDATYFDMPKHSPGRITTRLATDAPNIKSAIDYRLGSVFNAIASVGGGLGIAFYYGWQMALLVMAIFPFMAVGQALVIKYHGGSATADAKEMENSGKTAMEAIENIRTVQALTLQTKLYNIFCSHLDSPHSGNVSKAIIRGLTYGFANSIQFFTYAAAFRFGLFLIFNQNVLMSPEHVLKVLFAISFSFGTIGFAASYFPEYIKATFAAGLIFNMLEEEPRIDGMTNAGTLPALSGEVKLNKVFFRYPERPAVPILQGLDVHVKPGQTLALVGPSGCGKSTVISLLERLYDPLEGAVVSFSVYLVVRINHPITFQTIDNNNLRQMNPKHLRKHIALVSQEPILFDTSIRENIIYGLQPGEYTEEAIAVACEKANIHKFISELPDVSFREFSDFFFKNREIYLSLFKFENGYQTRVGEKGTQLSGGQKQRIAIARALIRNPKILLLDEATSALDTESEKQVQIALDAAAKDRTCIVVAHRLSTIVNAGCIMVVKNGKVVEQGTHLELMAKRGAYFALTQKQSINQAGGEFDTGVAVEDDDDDNVKF</sequence>
<dbReference type="FunFam" id="1.20.1560.10:FF:000556">
    <property type="entry name" value="p-GlycoProtein related"/>
    <property type="match status" value="1"/>
</dbReference>
<dbReference type="GO" id="GO:0042626">
    <property type="term" value="F:ATPase-coupled transmembrane transporter activity"/>
    <property type="evidence" value="ECO:0000318"/>
    <property type="project" value="GO_Central"/>
</dbReference>
<evidence type="ECO:0000256" key="8">
    <source>
        <dbReference type="ARBA" id="ARBA00023136"/>
    </source>
</evidence>
<dbReference type="CDD" id="cd03249">
    <property type="entry name" value="ABC_MTABC3_MDL1_MDL2"/>
    <property type="match status" value="2"/>
</dbReference>
<evidence type="ECO:0000313" key="13">
    <source>
        <dbReference type="EMBL" id="CAP26100.2"/>
    </source>
</evidence>
<dbReference type="Gene3D" id="1.20.1560.10">
    <property type="entry name" value="ABC transporter type 1, transmembrane domain"/>
    <property type="match status" value="1"/>
</dbReference>
<feature type="domain" description="ABC transporter" evidence="11">
    <location>
        <begin position="1041"/>
        <end position="1322"/>
    </location>
</feature>
<dbReference type="FunFam" id="3.40.50.300:FF:000916">
    <property type="entry name" value="ABC transporter B family member 9"/>
    <property type="match status" value="1"/>
</dbReference>
<feature type="region of interest" description="Disordered" evidence="9">
    <location>
        <begin position="643"/>
        <end position="683"/>
    </location>
</feature>
<dbReference type="SMART" id="SM00382">
    <property type="entry name" value="AAA"/>
    <property type="match status" value="2"/>
</dbReference>
<dbReference type="InterPro" id="IPR036640">
    <property type="entry name" value="ABC1_TM_sf"/>
</dbReference>
<evidence type="ECO:0000256" key="2">
    <source>
        <dbReference type="ARBA" id="ARBA00007577"/>
    </source>
</evidence>
<evidence type="ECO:0000256" key="3">
    <source>
        <dbReference type="ARBA" id="ARBA00022448"/>
    </source>
</evidence>
<dbReference type="InterPro" id="IPR039421">
    <property type="entry name" value="Type_1_exporter"/>
</dbReference>
<feature type="transmembrane region" description="Helical" evidence="10">
    <location>
        <begin position="192"/>
        <end position="212"/>
    </location>
</feature>
<feature type="compositionally biased region" description="Polar residues" evidence="9">
    <location>
        <begin position="652"/>
        <end position="667"/>
    </location>
</feature>
<evidence type="ECO:0000256" key="9">
    <source>
        <dbReference type="SAM" id="MobiDB-lite"/>
    </source>
</evidence>